<dbReference type="Pfam" id="PF12833">
    <property type="entry name" value="HTH_18"/>
    <property type="match status" value="1"/>
</dbReference>
<dbReference type="SUPFAM" id="SSF46689">
    <property type="entry name" value="Homeodomain-like"/>
    <property type="match status" value="2"/>
</dbReference>
<dbReference type="RefSeq" id="WP_062411823.1">
    <property type="nucleotide sequence ID" value="NZ_JAJCIO010000002.1"/>
</dbReference>
<keyword evidence="2" id="KW-0238">DNA-binding</keyword>
<proteinExistence type="predicted"/>
<dbReference type="PANTHER" id="PTHR43280:SF34">
    <property type="entry name" value="ARAC-FAMILY TRANSCRIPTIONAL REGULATOR"/>
    <property type="match status" value="1"/>
</dbReference>
<evidence type="ECO:0000256" key="1">
    <source>
        <dbReference type="ARBA" id="ARBA00023015"/>
    </source>
</evidence>
<dbReference type="InterPro" id="IPR018060">
    <property type="entry name" value="HTH_AraC"/>
</dbReference>
<accession>A0ABT1SPT5</accession>
<feature type="domain" description="HTH araC/xylS-type" evidence="4">
    <location>
        <begin position="176"/>
        <end position="273"/>
    </location>
</feature>
<keyword evidence="6" id="KW-1185">Reference proteome</keyword>
<dbReference type="InterPro" id="IPR037923">
    <property type="entry name" value="HTH-like"/>
</dbReference>
<comment type="caution">
    <text evidence="5">The sequence shown here is derived from an EMBL/GenBank/DDBJ whole genome shotgun (WGS) entry which is preliminary data.</text>
</comment>
<dbReference type="Gene3D" id="1.10.10.60">
    <property type="entry name" value="Homeodomain-like"/>
    <property type="match status" value="2"/>
</dbReference>
<dbReference type="SUPFAM" id="SSF51215">
    <property type="entry name" value="Regulatory protein AraC"/>
    <property type="match status" value="1"/>
</dbReference>
<protein>
    <submittedName>
        <fullName evidence="5">AraC family transcriptional regulator</fullName>
    </submittedName>
</protein>
<evidence type="ECO:0000256" key="3">
    <source>
        <dbReference type="ARBA" id="ARBA00023163"/>
    </source>
</evidence>
<dbReference type="Gene3D" id="2.60.120.10">
    <property type="entry name" value="Jelly Rolls"/>
    <property type="match status" value="1"/>
</dbReference>
<evidence type="ECO:0000256" key="2">
    <source>
        <dbReference type="ARBA" id="ARBA00023125"/>
    </source>
</evidence>
<dbReference type="PANTHER" id="PTHR43280">
    <property type="entry name" value="ARAC-FAMILY TRANSCRIPTIONAL REGULATOR"/>
    <property type="match status" value="1"/>
</dbReference>
<sequence length="280" mass="32591">MAQKTGYLSGNLKLFHLVDKRRWICPYHYHDFDKITLLFQGHVSYDVEGTAYDLKPYDIVVIPAGKIHRPTIMDDAPYERIIAYISPAYLKTYRQRGCPVEQIFSASRSPILRQPQEADSLYNVSCRLRRAWSYPGPEGTLLQETLFSEFLLHLWMDVKAQKIGFVNKKPQHKKITAIVDYIEAHLTDDLSIPALARMFYMSPDYLMHLFKSETGMTAGSYITAKRLQKARRLMQEGRALTAICYECGFTNYSTFYRAWKNRYHSSPKEGLIEKDDLFDE</sequence>
<name>A0ABT1SPT5_9FIRM</name>
<evidence type="ECO:0000259" key="4">
    <source>
        <dbReference type="PROSITE" id="PS01124"/>
    </source>
</evidence>
<gene>
    <name evidence="5" type="ORF">NE675_02260</name>
</gene>
<dbReference type="SMART" id="SM00342">
    <property type="entry name" value="HTH_ARAC"/>
    <property type="match status" value="1"/>
</dbReference>
<dbReference type="InterPro" id="IPR009057">
    <property type="entry name" value="Homeodomain-like_sf"/>
</dbReference>
<dbReference type="Pfam" id="PF02311">
    <property type="entry name" value="AraC_binding"/>
    <property type="match status" value="1"/>
</dbReference>
<dbReference type="Proteomes" id="UP001206692">
    <property type="component" value="Unassembled WGS sequence"/>
</dbReference>
<dbReference type="InterPro" id="IPR003313">
    <property type="entry name" value="AraC-bd"/>
</dbReference>
<keyword evidence="3" id="KW-0804">Transcription</keyword>
<reference evidence="5 6" key="1">
    <citation type="submission" date="2022-06" db="EMBL/GenBank/DDBJ databases">
        <title>Isolation of gut microbiota from human fecal samples.</title>
        <authorList>
            <person name="Pamer E.G."/>
            <person name="Barat B."/>
            <person name="Waligurski E."/>
            <person name="Medina S."/>
            <person name="Paddock L."/>
            <person name="Mostad J."/>
        </authorList>
    </citation>
    <scope>NUCLEOTIDE SEQUENCE [LARGE SCALE GENOMIC DNA]</scope>
    <source>
        <strain evidence="5 6">DFI.1.1</strain>
    </source>
</reference>
<evidence type="ECO:0000313" key="6">
    <source>
        <dbReference type="Proteomes" id="UP001206692"/>
    </source>
</evidence>
<dbReference type="InterPro" id="IPR014710">
    <property type="entry name" value="RmlC-like_jellyroll"/>
</dbReference>
<dbReference type="PROSITE" id="PS01124">
    <property type="entry name" value="HTH_ARAC_FAMILY_2"/>
    <property type="match status" value="1"/>
</dbReference>
<dbReference type="EMBL" id="JANGEW010000002">
    <property type="protein sequence ID" value="MCQ5341863.1"/>
    <property type="molecule type" value="Genomic_DNA"/>
</dbReference>
<evidence type="ECO:0000313" key="5">
    <source>
        <dbReference type="EMBL" id="MCQ5341863.1"/>
    </source>
</evidence>
<organism evidence="5 6">
    <name type="scientific">Megasphaera massiliensis</name>
    <dbReference type="NCBI Taxonomy" id="1232428"/>
    <lineage>
        <taxon>Bacteria</taxon>
        <taxon>Bacillati</taxon>
        <taxon>Bacillota</taxon>
        <taxon>Negativicutes</taxon>
        <taxon>Veillonellales</taxon>
        <taxon>Veillonellaceae</taxon>
        <taxon>Megasphaera</taxon>
    </lineage>
</organism>
<keyword evidence="1" id="KW-0805">Transcription regulation</keyword>